<feature type="compositionally biased region" description="Basic and acidic residues" evidence="2">
    <location>
        <begin position="314"/>
        <end position="331"/>
    </location>
</feature>
<dbReference type="PANTHER" id="PTHR15725">
    <property type="entry name" value="ZN-FINGER, C-X8-C-X5-C-X3-H TYPE-CONTAINING"/>
    <property type="match status" value="1"/>
</dbReference>
<feature type="domain" description="C3H1-type" evidence="3">
    <location>
        <begin position="7"/>
        <end position="29"/>
    </location>
</feature>
<evidence type="ECO:0000259" key="3">
    <source>
        <dbReference type="PROSITE" id="PS50103"/>
    </source>
</evidence>
<feature type="compositionally biased region" description="Polar residues" evidence="2">
    <location>
        <begin position="1162"/>
        <end position="1177"/>
    </location>
</feature>
<feature type="domain" description="C3H1-type" evidence="3">
    <location>
        <begin position="31"/>
        <end position="57"/>
    </location>
</feature>
<keyword evidence="1" id="KW-0479">Metal-binding</keyword>
<dbReference type="AlphaFoldDB" id="A0AAE0Y603"/>
<gene>
    <name evidence="4" type="ORF">RRG08_049660</name>
</gene>
<dbReference type="InterPro" id="IPR000571">
    <property type="entry name" value="Znf_CCCH"/>
</dbReference>
<evidence type="ECO:0000313" key="4">
    <source>
        <dbReference type="EMBL" id="KAK3734242.1"/>
    </source>
</evidence>
<reference evidence="4" key="1">
    <citation type="journal article" date="2023" name="G3 (Bethesda)">
        <title>A reference genome for the long-term kleptoplast-retaining sea slug Elysia crispata morphotype clarki.</title>
        <authorList>
            <person name="Eastman K.E."/>
            <person name="Pendleton A.L."/>
            <person name="Shaikh M.A."/>
            <person name="Suttiyut T."/>
            <person name="Ogas R."/>
            <person name="Tomko P."/>
            <person name="Gavelis G."/>
            <person name="Widhalm J.R."/>
            <person name="Wisecaver J.H."/>
        </authorList>
    </citation>
    <scope>NUCLEOTIDE SEQUENCE</scope>
    <source>
        <strain evidence="4">ECLA1</strain>
    </source>
</reference>
<accession>A0AAE0Y603</accession>
<feature type="compositionally biased region" description="Basic residues" evidence="2">
    <location>
        <begin position="751"/>
        <end position="770"/>
    </location>
</feature>
<dbReference type="Proteomes" id="UP001283361">
    <property type="component" value="Unassembled WGS sequence"/>
</dbReference>
<comment type="caution">
    <text evidence="4">The sequence shown here is derived from an EMBL/GenBank/DDBJ whole genome shotgun (WGS) entry which is preliminary data.</text>
</comment>
<protein>
    <recommendedName>
        <fullName evidence="3">C3H1-type domain-containing protein</fullName>
    </recommendedName>
</protein>
<dbReference type="PANTHER" id="PTHR15725:SF14">
    <property type="entry name" value="ZINC FINGER CCCH DOMAIN-CONTAINING PROTEIN 11A"/>
    <property type="match status" value="1"/>
</dbReference>
<feature type="region of interest" description="Disordered" evidence="2">
    <location>
        <begin position="1161"/>
        <end position="1191"/>
    </location>
</feature>
<feature type="region of interest" description="Disordered" evidence="2">
    <location>
        <begin position="148"/>
        <end position="187"/>
    </location>
</feature>
<proteinExistence type="predicted"/>
<evidence type="ECO:0000313" key="5">
    <source>
        <dbReference type="Proteomes" id="UP001283361"/>
    </source>
</evidence>
<dbReference type="Pfam" id="PF15663">
    <property type="entry name" value="zf-CCCH_3"/>
    <property type="match status" value="1"/>
</dbReference>
<dbReference type="InterPro" id="IPR041686">
    <property type="entry name" value="Znf-CCCH_3"/>
</dbReference>
<feature type="region of interest" description="Disordered" evidence="2">
    <location>
        <begin position="498"/>
        <end position="517"/>
    </location>
</feature>
<dbReference type="GO" id="GO:0008270">
    <property type="term" value="F:zinc ion binding"/>
    <property type="evidence" value="ECO:0007669"/>
    <property type="project" value="UniProtKB-KW"/>
</dbReference>
<evidence type="ECO:0000256" key="1">
    <source>
        <dbReference type="PROSITE-ProRule" id="PRU00723"/>
    </source>
</evidence>
<keyword evidence="1" id="KW-0863">Zinc-finger</keyword>
<feature type="zinc finger region" description="C3H1-type" evidence="1">
    <location>
        <begin position="7"/>
        <end position="29"/>
    </location>
</feature>
<feature type="zinc finger region" description="C3H1-type" evidence="1">
    <location>
        <begin position="31"/>
        <end position="57"/>
    </location>
</feature>
<feature type="compositionally biased region" description="Low complexity" evidence="2">
    <location>
        <begin position="332"/>
        <end position="353"/>
    </location>
</feature>
<dbReference type="EMBL" id="JAWDGP010006856">
    <property type="protein sequence ID" value="KAK3734242.1"/>
    <property type="molecule type" value="Genomic_DNA"/>
</dbReference>
<name>A0AAE0Y603_9GAST</name>
<organism evidence="4 5">
    <name type="scientific">Elysia crispata</name>
    <name type="common">lettuce slug</name>
    <dbReference type="NCBI Taxonomy" id="231223"/>
    <lineage>
        <taxon>Eukaryota</taxon>
        <taxon>Metazoa</taxon>
        <taxon>Spiralia</taxon>
        <taxon>Lophotrochozoa</taxon>
        <taxon>Mollusca</taxon>
        <taxon>Gastropoda</taxon>
        <taxon>Heterobranchia</taxon>
        <taxon>Euthyneura</taxon>
        <taxon>Panpulmonata</taxon>
        <taxon>Sacoglossa</taxon>
        <taxon>Placobranchoidea</taxon>
        <taxon>Plakobranchidae</taxon>
        <taxon>Elysia</taxon>
    </lineage>
</organism>
<keyword evidence="5" id="KW-1185">Reference proteome</keyword>
<keyword evidence="1" id="KW-0862">Zinc</keyword>
<feature type="region of interest" description="Disordered" evidence="2">
    <location>
        <begin position="314"/>
        <end position="367"/>
    </location>
</feature>
<dbReference type="PROSITE" id="PS50103">
    <property type="entry name" value="ZF_C3H1"/>
    <property type="match status" value="2"/>
</dbReference>
<evidence type="ECO:0000256" key="2">
    <source>
        <dbReference type="SAM" id="MobiDB-lite"/>
    </source>
</evidence>
<dbReference type="SMART" id="SM00356">
    <property type="entry name" value="ZnF_C3H1"/>
    <property type="match status" value="2"/>
</dbReference>
<feature type="region of interest" description="Disordered" evidence="2">
    <location>
        <begin position="624"/>
        <end position="658"/>
    </location>
</feature>
<feature type="compositionally biased region" description="Basic and acidic residues" evidence="2">
    <location>
        <begin position="624"/>
        <end position="633"/>
    </location>
</feature>
<feature type="compositionally biased region" description="Polar residues" evidence="2">
    <location>
        <begin position="939"/>
        <end position="958"/>
    </location>
</feature>
<sequence length="1242" mass="135586">MATLGDDCYFFCTSACVKGPTCQFRHVEAAKTCKIVCQHWQMRNCFRPMCKFRHSTFPISTTTANTPCYWETQPVGCTKRTCPYKHLKPRPDSGTVQGMEAQSVSEASGIVLDSSLTHKLDGSIQTQPATAVQENEDETDMKRSYQELVTKRSDQNVTTKSEYKNIIPGDNDNSRKENASSVSEEGCGGKFDLKTSKPKALKKTVTKTGVKKKAIGSAVKKTKIVKRLPAKKLKKNIVKKPNEVVVDNIAMSTNAPGKKITEKLGVVSPQKILAPAVAVPMRSESDSDSSDSVDNIKVLSVEEILRQRALESMMKKRAAEGKPLPRTEATKATKSSATLTREAAKKTTTTKTINLKEKTPAGKPALPVAPVRKKKEGLVAVLKTSESEDEASSGSSCFYSGEESGNTSQESEADVRRVVVEVAKEVTSQKQAKVSLLRKQAGSAHGVQVGKIIKAKNRLEKAGIFPDKKSRRVNLEYDSDNVVSSRLKAPLSVKDRLGKLPLSHAPSSSQNDNETREALLKDSKKKIMANAKFEKETSSSEDEGLLEGIRVKSLEEIRQEKMTNATEVAQIGKIESVTEDSPILSIKQRLGSAPLLKHRDSDEDGRASRQVLIAKDIGSKSEEDSTSKLLIEKRKTKRRQWRNKKNFPSGEQGNKIGHNDVRTAILISSDQAGIEDSPVSQFGRMQEGSEVDESPFARLKRRALQKKLQKSKDLTLAKNMVNKSDEGFDDHDEEKSQQQMRGGEELEEKSRGHKKHKQKHKAKHQKKSKKERQIYMPPALKNAVQDPLLPSTIDEVSPVAVTAAPTIKVAPQKRGGSHPIAAAWAAGLCLSAKGSTHSAHGSQIQSSVPTVSIPLGVTEVVDCFHSRPGERMKKVISAPSSGSASQPTGAVIKSFSEIMAEKKLRRLEMQQNQQGKILSTMSHSSSSVSSSHFTVQQGLSEISSSSPRLKPLNITSSPVKPANSRPRVPITPIVFNADNQSPSVLKRKAQPWSSAAALTPSQPSHIPQQIVAPISSTISKVQSLPSLVVSQSEAQSFSLLSSTLAPLETVECGNLSSTITGAGKRNLSQKKLFKKKKQVESLTSDTTLKSPSIASIDISIPLPPMTLEEELLLNERSQSTMDEDSKESKSLNEKCLTKISASQQGRLDSSLKATHLLKHQVQGRSQFENSESPTITTVGKHKLPSTDSSETSMKKSRLFLDDELALFDMENFGGEPSDPIMTVGDALEPIDDLLQNIDDLLA</sequence>
<feature type="region of interest" description="Disordered" evidence="2">
    <location>
        <begin position="383"/>
        <end position="413"/>
    </location>
</feature>
<feature type="region of interest" description="Disordered" evidence="2">
    <location>
        <begin position="707"/>
        <end position="774"/>
    </location>
</feature>
<feature type="region of interest" description="Disordered" evidence="2">
    <location>
        <begin position="939"/>
        <end position="965"/>
    </location>
</feature>
<feature type="compositionally biased region" description="Basic residues" evidence="2">
    <location>
        <begin position="634"/>
        <end position="645"/>
    </location>
</feature>